<dbReference type="EMBL" id="HE614873">
    <property type="protein sequence ID" value="CCE76107.1"/>
    <property type="molecule type" value="Genomic_DNA"/>
</dbReference>
<evidence type="ECO:0000313" key="4">
    <source>
        <dbReference type="Proteomes" id="UP000012170"/>
    </source>
</evidence>
<dbReference type="InterPro" id="IPR011335">
    <property type="entry name" value="Restrct_endonuc-II-like"/>
</dbReference>
<dbReference type="KEGG" id="cmc:CMN_02167"/>
<dbReference type="Proteomes" id="UP000012170">
    <property type="component" value="Chromosome"/>
</dbReference>
<gene>
    <name evidence="3" type="ORF">CMN_02167</name>
</gene>
<evidence type="ECO:0000259" key="2">
    <source>
        <dbReference type="Pfam" id="PF14311"/>
    </source>
</evidence>
<dbReference type="GeneID" id="92983942"/>
<proteinExistence type="predicted"/>
<evidence type="ECO:0000256" key="1">
    <source>
        <dbReference type="SAM" id="MobiDB-lite"/>
    </source>
</evidence>
<dbReference type="Pfam" id="PF14311">
    <property type="entry name" value="DUF4379"/>
    <property type="match status" value="1"/>
</dbReference>
<reference evidence="4" key="2">
    <citation type="submission" date="2013-04" db="EMBL/GenBank/DDBJ databases">
        <title>The genome sequence of the maize-pathogen Clavibacter michiganensis subsp. nebraskensis.</title>
        <authorList>
            <person name="Gartemann K.H."/>
            <person name="Blom J."/>
            <person name="Dreiseikelmann B."/>
            <person name="Fluegel M."/>
            <person name="Jaenicke S."/>
            <person name="Linke B."/>
            <person name="Sczcepanowski R."/>
            <person name="Wittmann J."/>
            <person name="Goesmann A."/>
            <person name="Puehler A."/>
            <person name="Eichenlaub R."/>
            <person name="Rueckert C."/>
        </authorList>
    </citation>
    <scope>NUCLEOTIDE SEQUENCE [LARGE SCALE GENOMIC DNA]</scope>
    <source>
        <strain evidence="4">NCPPB 2581</strain>
    </source>
</reference>
<reference evidence="3 4" key="1">
    <citation type="submission" date="2011-11" db="EMBL/GenBank/DDBJ databases">
        <authorList>
            <person name="Gartemann K."/>
        </authorList>
    </citation>
    <scope>NUCLEOTIDE SEQUENCE [LARGE SCALE GENOMIC DNA]</scope>
    <source>
        <strain evidence="4">NCPPB 2581</strain>
    </source>
</reference>
<feature type="compositionally biased region" description="Low complexity" evidence="1">
    <location>
        <begin position="174"/>
        <end position="197"/>
    </location>
</feature>
<dbReference type="Gene3D" id="3.40.960.10">
    <property type="entry name" value="VSR Endonuclease"/>
    <property type="match status" value="1"/>
</dbReference>
<name>A0AAI8ZJB0_9MICO</name>
<dbReference type="InterPro" id="IPR025487">
    <property type="entry name" value="DUF4379"/>
</dbReference>
<accession>A0AAI8ZJB0</accession>
<sequence length="366" mass="39561">MPEPVDAWWARRRWSRGLDVPYPVGSYREAWASFPVLIRQYHPEFNRGITLTQVPPAADVLLTWQCDVGHVFVATPEEQRRRPGRERRRSSWCPDCAEAAAPRTPVLPMADEVRWPGASPLVAGPVAGGSGLDASGGSPSSAAGPGPARPRRGARDGRPAAGGAARDRRGKDGTPSTAPASAPAAARRTLPSAAPPARARRSPAVCAKTPDLPVGEPFASACAPPTASAVEERLRQDLAARLDHTPGLNAVRLARPFFEHLEAWPDILLPELRVAIEYDSTGRHGLEHVGRREEADRRKDRALRSAGWEVIRIRTGKLPPLGPYDLCVAGLTRSTVDQLLDRLREIRGPLFVDAYLREAPPSVAAG</sequence>
<dbReference type="AlphaFoldDB" id="A0AAI8ZJB0"/>
<evidence type="ECO:0000313" key="3">
    <source>
        <dbReference type="EMBL" id="CCE76107.1"/>
    </source>
</evidence>
<feature type="compositionally biased region" description="Low complexity" evidence="1">
    <location>
        <begin position="132"/>
        <end position="146"/>
    </location>
</feature>
<organism evidence="3 4">
    <name type="scientific">Clavibacter nebraskensis NCPPB 2581</name>
    <dbReference type="NCBI Taxonomy" id="1097677"/>
    <lineage>
        <taxon>Bacteria</taxon>
        <taxon>Bacillati</taxon>
        <taxon>Actinomycetota</taxon>
        <taxon>Actinomycetes</taxon>
        <taxon>Micrococcales</taxon>
        <taxon>Microbacteriaceae</taxon>
        <taxon>Clavibacter</taxon>
    </lineage>
</organism>
<feature type="region of interest" description="Disordered" evidence="1">
    <location>
        <begin position="124"/>
        <end position="204"/>
    </location>
</feature>
<dbReference type="SUPFAM" id="SSF52980">
    <property type="entry name" value="Restriction endonuclease-like"/>
    <property type="match status" value="1"/>
</dbReference>
<feature type="domain" description="Treble clef zinc finger" evidence="2">
    <location>
        <begin position="37"/>
        <end position="98"/>
    </location>
</feature>
<protein>
    <recommendedName>
        <fullName evidence="2">Treble clef zinc finger domain-containing protein</fullName>
    </recommendedName>
</protein>
<dbReference type="RefSeq" id="WP_015490831.1">
    <property type="nucleotide sequence ID" value="NC_020891.1"/>
</dbReference>